<dbReference type="Proteomes" id="UP000044026">
    <property type="component" value="Unassembled WGS sequence"/>
</dbReference>
<dbReference type="EMBL" id="CDOE01000080">
    <property type="protein sequence ID" value="CEN41402.1"/>
    <property type="molecule type" value="Genomic_DNA"/>
</dbReference>
<evidence type="ECO:0000256" key="5">
    <source>
        <dbReference type="PIRNR" id="PIRNR001365"/>
    </source>
</evidence>
<name>A0A0B7HU14_9FLAO</name>
<dbReference type="PRINTS" id="PR00146">
    <property type="entry name" value="DHPICSNTHASE"/>
</dbReference>
<keyword evidence="4" id="KW-0119">Carbohydrate metabolism</keyword>
<dbReference type="PANTHER" id="PTHR12128:SF21">
    <property type="entry name" value="N-ACETYLNEURAMINATE LYASE"/>
    <property type="match status" value="1"/>
</dbReference>
<dbReference type="Pfam" id="PF00701">
    <property type="entry name" value="DHDPS"/>
    <property type="match status" value="1"/>
</dbReference>
<dbReference type="AlphaFoldDB" id="A0A0B7HU14"/>
<evidence type="ECO:0000256" key="2">
    <source>
        <dbReference type="ARBA" id="ARBA00022490"/>
    </source>
</evidence>
<evidence type="ECO:0000256" key="4">
    <source>
        <dbReference type="ARBA" id="ARBA00023277"/>
    </source>
</evidence>
<dbReference type="GO" id="GO:0005737">
    <property type="term" value="C:cytoplasm"/>
    <property type="evidence" value="ECO:0007669"/>
    <property type="project" value="UniProtKB-SubCell"/>
</dbReference>
<evidence type="ECO:0000313" key="6">
    <source>
        <dbReference type="EMBL" id="CEN41402.1"/>
    </source>
</evidence>
<dbReference type="GO" id="GO:0008747">
    <property type="term" value="F:N-acetylneuraminate lyase activity"/>
    <property type="evidence" value="ECO:0007669"/>
    <property type="project" value="UniProtKB-EC"/>
</dbReference>
<comment type="subcellular location">
    <subcellularLocation>
        <location evidence="1">Cytoplasm</location>
    </subcellularLocation>
</comment>
<dbReference type="InterPro" id="IPR002220">
    <property type="entry name" value="DapA-like"/>
</dbReference>
<dbReference type="SMART" id="SM01130">
    <property type="entry name" value="DHDPS"/>
    <property type="match status" value="1"/>
</dbReference>
<proteinExistence type="inferred from homology"/>
<dbReference type="SUPFAM" id="SSF51569">
    <property type="entry name" value="Aldolase"/>
    <property type="match status" value="1"/>
</dbReference>
<accession>A0A0B7HU14</accession>
<keyword evidence="3 5" id="KW-0456">Lyase</keyword>
<sequence>MKNLIAATYTPMHPNGAIAPEVIGQYANFLKKNKVSGIFANGSTGDFASLSVAERKVLIEAWAAEKSADFFITNHVGDINLNHAVELAGHCANKVDAISVLAPFYFKPNLDKLVDYCKAVAQAAPNIPFYYYHIPELTGAQLDMPTFMKKAKAQIPTFAGLKFTQNNMIHYALSKSFDNEGFNILFGVDEAFLASLPLGAKGWVGSTYNHLAPLYLAIQDAFHQGDYTKATELQVKAIEFVNIVASYGGFNGGGKSFMKLLGVDCGPARYPHVTLTDSQLNEIFQKLKNLGLTEYFSKK</sequence>
<gene>
    <name evidence="6" type="ORF">CCAN12_810033</name>
</gene>
<evidence type="ECO:0000313" key="7">
    <source>
        <dbReference type="Proteomes" id="UP000044026"/>
    </source>
</evidence>
<organism evidence="6 7">
    <name type="scientific">Capnocytophaga canimorsus</name>
    <dbReference type="NCBI Taxonomy" id="28188"/>
    <lineage>
        <taxon>Bacteria</taxon>
        <taxon>Pseudomonadati</taxon>
        <taxon>Bacteroidota</taxon>
        <taxon>Flavobacteriia</taxon>
        <taxon>Flavobacteriales</taxon>
        <taxon>Flavobacteriaceae</taxon>
        <taxon>Capnocytophaga</taxon>
    </lineage>
</organism>
<keyword evidence="2" id="KW-0963">Cytoplasm</keyword>
<dbReference type="EC" id="4.1.3.3" evidence="6"/>
<protein>
    <submittedName>
        <fullName evidence="6">Sialic acid aldolase</fullName>
        <ecNumber evidence="6">4.1.3.3</ecNumber>
    </submittedName>
</protein>
<dbReference type="PIRSF" id="PIRSF001365">
    <property type="entry name" value="DHDPS"/>
    <property type="match status" value="1"/>
</dbReference>
<dbReference type="RefSeq" id="WP_042002199.1">
    <property type="nucleotide sequence ID" value="NZ_CP022382.1"/>
</dbReference>
<dbReference type="GeneID" id="69580515"/>
<comment type="similarity">
    <text evidence="5">Belongs to the DapA family.</text>
</comment>
<dbReference type="InterPro" id="IPR013785">
    <property type="entry name" value="Aldolase_TIM"/>
</dbReference>
<evidence type="ECO:0000256" key="1">
    <source>
        <dbReference type="ARBA" id="ARBA00004496"/>
    </source>
</evidence>
<dbReference type="Gene3D" id="3.20.20.70">
    <property type="entry name" value="Aldolase class I"/>
    <property type="match status" value="1"/>
</dbReference>
<reference evidence="6 7" key="1">
    <citation type="submission" date="2015-01" db="EMBL/GenBank/DDBJ databases">
        <authorList>
            <person name="Xiang T."/>
            <person name="Song Y."/>
            <person name="Huang L."/>
            <person name="Wang B."/>
            <person name="Wu P."/>
        </authorList>
    </citation>
    <scope>NUCLEOTIDE SEQUENCE [LARGE SCALE GENOMIC DNA]</scope>
    <source>
        <strain evidence="6 7">Cc12</strain>
    </source>
</reference>
<evidence type="ECO:0000256" key="3">
    <source>
        <dbReference type="ARBA" id="ARBA00023239"/>
    </source>
</evidence>
<dbReference type="PANTHER" id="PTHR12128">
    <property type="entry name" value="DIHYDRODIPICOLINATE SYNTHASE"/>
    <property type="match status" value="1"/>
</dbReference>